<sequence length="57" mass="6596">MGSLSAVAAVIVLVVLIACAALLVRTIRRWDRLNGEEVIRRIEERMDRIDFDRRKDD</sequence>
<protein>
    <submittedName>
        <fullName evidence="2">Uncharacterized protein</fullName>
    </submittedName>
</protein>
<keyword evidence="3" id="KW-1185">Reference proteome</keyword>
<evidence type="ECO:0000313" key="3">
    <source>
        <dbReference type="Proteomes" id="UP001315278"/>
    </source>
</evidence>
<keyword evidence="1" id="KW-0812">Transmembrane</keyword>
<comment type="caution">
    <text evidence="2">The sequence shown here is derived from an EMBL/GenBank/DDBJ whole genome shotgun (WGS) entry which is preliminary data.</text>
</comment>
<dbReference type="EMBL" id="JAFCJH010000004">
    <property type="protein sequence ID" value="MBR0794803.1"/>
    <property type="molecule type" value="Genomic_DNA"/>
</dbReference>
<dbReference type="Proteomes" id="UP001315278">
    <property type="component" value="Unassembled WGS sequence"/>
</dbReference>
<name>A0ABS5FDD7_9BRAD</name>
<accession>A0ABS5FDD7</accession>
<evidence type="ECO:0000256" key="1">
    <source>
        <dbReference type="SAM" id="Phobius"/>
    </source>
</evidence>
<gene>
    <name evidence="2" type="ORF">JQ615_05270</name>
</gene>
<dbReference type="RefSeq" id="WP_212491893.1">
    <property type="nucleotide sequence ID" value="NZ_JAFCJH010000004.1"/>
</dbReference>
<reference evidence="3" key="1">
    <citation type="journal article" date="2021" name="ISME J.">
        <title>Evolutionary origin and ecological implication of a unique nif island in free-living Bradyrhizobium lineages.</title>
        <authorList>
            <person name="Tao J."/>
        </authorList>
    </citation>
    <scope>NUCLEOTIDE SEQUENCE [LARGE SCALE GENOMIC DNA]</scope>
    <source>
        <strain evidence="3">SZCCT0434</strain>
    </source>
</reference>
<organism evidence="2 3">
    <name type="scientific">Bradyrhizobium jicamae</name>
    <dbReference type="NCBI Taxonomy" id="280332"/>
    <lineage>
        <taxon>Bacteria</taxon>
        <taxon>Pseudomonadati</taxon>
        <taxon>Pseudomonadota</taxon>
        <taxon>Alphaproteobacteria</taxon>
        <taxon>Hyphomicrobiales</taxon>
        <taxon>Nitrobacteraceae</taxon>
        <taxon>Bradyrhizobium</taxon>
    </lineage>
</organism>
<proteinExistence type="predicted"/>
<keyword evidence="1" id="KW-1133">Transmembrane helix</keyword>
<keyword evidence="1" id="KW-0472">Membrane</keyword>
<evidence type="ECO:0000313" key="2">
    <source>
        <dbReference type="EMBL" id="MBR0794803.1"/>
    </source>
</evidence>
<feature type="transmembrane region" description="Helical" evidence="1">
    <location>
        <begin position="6"/>
        <end position="24"/>
    </location>
</feature>